<keyword evidence="2" id="KW-1185">Reference proteome</keyword>
<protein>
    <submittedName>
        <fullName evidence="1">Uncharacterized protein</fullName>
    </submittedName>
</protein>
<sequence>MSSQQQKEQLTVITEIKCRTCDYTTTRPFTEGDFVLKEVGSCSKDGGTLYIAGIYAVSPVKENK</sequence>
<comment type="caution">
    <text evidence="1">The sequence shown here is derived from an EMBL/GenBank/DDBJ whole genome shotgun (WGS) entry which is preliminary data.</text>
</comment>
<name>A0A6A9QKG6_SULME</name>
<dbReference type="RefSeq" id="WP_054837678.1">
    <property type="nucleotide sequence ID" value="NZ_BBBY01000001.1"/>
</dbReference>
<proteinExistence type="predicted"/>
<dbReference type="AlphaFoldDB" id="A0A6A9QKG6"/>
<dbReference type="EMBL" id="WGGD01000005">
    <property type="protein sequence ID" value="MUN28770.1"/>
    <property type="molecule type" value="Genomic_DNA"/>
</dbReference>
<evidence type="ECO:0000313" key="2">
    <source>
        <dbReference type="Proteomes" id="UP000470772"/>
    </source>
</evidence>
<accession>A0A6A9QKG6</accession>
<dbReference type="Proteomes" id="UP000470772">
    <property type="component" value="Unassembled WGS sequence"/>
</dbReference>
<dbReference type="OrthoDB" id="1011at2157"/>
<organism evidence="1 2">
    <name type="scientific">Sulfuracidifex metallicus DSM 6482 = JCM 9184</name>
    <dbReference type="NCBI Taxonomy" id="523847"/>
    <lineage>
        <taxon>Archaea</taxon>
        <taxon>Thermoproteota</taxon>
        <taxon>Thermoprotei</taxon>
        <taxon>Sulfolobales</taxon>
        <taxon>Sulfolobaceae</taxon>
        <taxon>Sulfuracidifex</taxon>
    </lineage>
</organism>
<reference evidence="1 2" key="1">
    <citation type="submission" date="2019-10" db="EMBL/GenBank/DDBJ databases">
        <title>Sequencing and Assembly of Multiple Reported Metal-Biooxidizing Members of the Extremely Thermoacidophilic Archaeal Family Sulfolobaceae.</title>
        <authorList>
            <person name="Counts J.A."/>
            <person name="Kelly R.M."/>
        </authorList>
    </citation>
    <scope>NUCLEOTIDE SEQUENCE [LARGE SCALE GENOMIC DNA]</scope>
    <source>
        <strain evidence="1 2">DSM 6482</strain>
    </source>
</reference>
<gene>
    <name evidence="1" type="ORF">GC250_04790</name>
</gene>
<evidence type="ECO:0000313" key="1">
    <source>
        <dbReference type="EMBL" id="MUN28770.1"/>
    </source>
</evidence>